<dbReference type="PANTHER" id="PTHR13420">
    <property type="entry name" value="UPF0235 PROTEIN C15ORF40"/>
    <property type="match status" value="1"/>
</dbReference>
<dbReference type="SMART" id="SM01152">
    <property type="entry name" value="DUF167"/>
    <property type="match status" value="1"/>
</dbReference>
<sequence length="125" mass="13518">MPKAKKNNDSKNKDKKQQLLPVEKGAVYCSTKNEIIIKVHAKPGAKESGITDISNEAVGVQISAPPVDGEANKELLRFLAEILNLKKSELSLEKGSRSKDKTVVICGTATTLDTVLTKLTDVSKQ</sequence>
<keyword evidence="3" id="KW-1185">Reference proteome</keyword>
<dbReference type="GO" id="GO:0005737">
    <property type="term" value="C:cytoplasm"/>
    <property type="evidence" value="ECO:0007669"/>
    <property type="project" value="TreeGrafter"/>
</dbReference>
<proteinExistence type="inferred from homology"/>
<dbReference type="EMBL" id="JAFNEN010000209">
    <property type="protein sequence ID" value="KAG8189624.1"/>
    <property type="molecule type" value="Genomic_DNA"/>
</dbReference>
<evidence type="ECO:0000313" key="2">
    <source>
        <dbReference type="EMBL" id="KAG8189624.1"/>
    </source>
</evidence>
<comment type="caution">
    <text evidence="2">The sequence shown here is derived from an EMBL/GenBank/DDBJ whole genome shotgun (WGS) entry which is preliminary data.</text>
</comment>
<dbReference type="NCBIfam" id="TIGR00251">
    <property type="entry name" value="DUF167 family protein"/>
    <property type="match status" value="1"/>
</dbReference>
<dbReference type="SUPFAM" id="SSF69786">
    <property type="entry name" value="YggU-like"/>
    <property type="match status" value="1"/>
</dbReference>
<evidence type="ECO:0000313" key="3">
    <source>
        <dbReference type="Proteomes" id="UP000827092"/>
    </source>
</evidence>
<evidence type="ECO:0000256" key="1">
    <source>
        <dbReference type="ARBA" id="ARBA00010364"/>
    </source>
</evidence>
<dbReference type="Gene3D" id="3.30.1200.10">
    <property type="entry name" value="YggU-like"/>
    <property type="match status" value="1"/>
</dbReference>
<dbReference type="InterPro" id="IPR036591">
    <property type="entry name" value="YggU-like_sf"/>
</dbReference>
<gene>
    <name evidence="2" type="ORF">JTE90_009555</name>
</gene>
<accession>A0AAV6V1F6</accession>
<dbReference type="Pfam" id="PF02594">
    <property type="entry name" value="DUF167"/>
    <property type="match status" value="1"/>
</dbReference>
<dbReference type="HAMAP" id="MF_00634">
    <property type="entry name" value="UPF0235"/>
    <property type="match status" value="1"/>
</dbReference>
<comment type="similarity">
    <text evidence="1">Belongs to the UPF0235 family.</text>
</comment>
<dbReference type="Proteomes" id="UP000827092">
    <property type="component" value="Unassembled WGS sequence"/>
</dbReference>
<protein>
    <submittedName>
        <fullName evidence="2">Uncharacterized protein</fullName>
    </submittedName>
</protein>
<name>A0AAV6V1F6_9ARAC</name>
<dbReference type="InterPro" id="IPR003746">
    <property type="entry name" value="DUF167"/>
</dbReference>
<reference evidence="2 3" key="1">
    <citation type="journal article" date="2022" name="Nat. Ecol. Evol.">
        <title>A masculinizing supergene underlies an exaggerated male reproductive morph in a spider.</title>
        <authorList>
            <person name="Hendrickx F."/>
            <person name="De Corte Z."/>
            <person name="Sonet G."/>
            <person name="Van Belleghem S.M."/>
            <person name="Kostlbacher S."/>
            <person name="Vangestel C."/>
        </authorList>
    </citation>
    <scope>NUCLEOTIDE SEQUENCE [LARGE SCALE GENOMIC DNA]</scope>
    <source>
        <strain evidence="2">W744_W776</strain>
    </source>
</reference>
<dbReference type="PANTHER" id="PTHR13420:SF7">
    <property type="entry name" value="UPF0235 PROTEIN C15ORF40"/>
    <property type="match status" value="1"/>
</dbReference>
<dbReference type="AlphaFoldDB" id="A0AAV6V1F6"/>
<organism evidence="2 3">
    <name type="scientific">Oedothorax gibbosus</name>
    <dbReference type="NCBI Taxonomy" id="931172"/>
    <lineage>
        <taxon>Eukaryota</taxon>
        <taxon>Metazoa</taxon>
        <taxon>Ecdysozoa</taxon>
        <taxon>Arthropoda</taxon>
        <taxon>Chelicerata</taxon>
        <taxon>Arachnida</taxon>
        <taxon>Araneae</taxon>
        <taxon>Araneomorphae</taxon>
        <taxon>Entelegynae</taxon>
        <taxon>Araneoidea</taxon>
        <taxon>Linyphiidae</taxon>
        <taxon>Erigoninae</taxon>
        <taxon>Oedothorax</taxon>
    </lineage>
</organism>